<keyword evidence="2" id="KW-1185">Reference proteome</keyword>
<reference evidence="1 2" key="1">
    <citation type="journal article" date="2015" name="Genome Announc.">
        <title>Complete Genome Sequence of the Type Strain Corynebacterium mustelae DSM 45274, Isolated from Various Tissues of a Male Ferret with Lethal Sepsis.</title>
        <authorList>
            <person name="Ruckert C."/>
            <person name="Eimer J."/>
            <person name="Winkler A."/>
            <person name="Tauch A."/>
        </authorList>
    </citation>
    <scope>NUCLEOTIDE SEQUENCE [LARGE SCALE GENOMIC DNA]</scope>
    <source>
        <strain evidence="1 2">DSM 45274</strain>
    </source>
</reference>
<proteinExistence type="predicted"/>
<protein>
    <submittedName>
        <fullName evidence="1">Uncharacterized protein</fullName>
    </submittedName>
</protein>
<dbReference type="PATRIC" id="fig|571915.4.peg.2471"/>
<dbReference type="EMBL" id="CP011542">
    <property type="protein sequence ID" value="AKK06624.1"/>
    <property type="molecule type" value="Genomic_DNA"/>
</dbReference>
<dbReference type="AlphaFoldDB" id="A0A0G3GZR6"/>
<reference evidence="2" key="2">
    <citation type="submission" date="2015-05" db="EMBL/GenBank/DDBJ databases">
        <title>Complete genome sequence of Corynebacterium mustelae DSM 45274, isolated from various tissues of a male ferret with lethal sepsis.</title>
        <authorList>
            <person name="Ruckert C."/>
            <person name="Albersmeier A."/>
            <person name="Winkler A."/>
            <person name="Tauch A."/>
        </authorList>
    </citation>
    <scope>NUCLEOTIDE SEQUENCE [LARGE SCALE GENOMIC DNA]</scope>
    <source>
        <strain evidence="2">DSM 45274</strain>
    </source>
</reference>
<dbReference type="Proteomes" id="UP000035199">
    <property type="component" value="Chromosome"/>
</dbReference>
<evidence type="ECO:0000313" key="1">
    <source>
        <dbReference type="EMBL" id="AKK06624.1"/>
    </source>
</evidence>
<sequence length="227" mass="26520">MPFEYTYLDNDKAITVSIRLEQKDNKPGIVPLKSQGRAVIGIKPEYKCTWDTTNNFLAVENSTFAVYPLSKPGRDPLFRVEYVRNQKSYLPSSHFHVHAHRDEFTHLLGFAAKLNPENNYQVKKYLNTPSVLSAFHFPTGGHRFRPCLEDILEVLRVEFNLDVDNNKWKPRLEEARLKWRKIQTAAVVRDFPEEALRVLVEELGMPIPQDWECPELDKQKLERLIRS</sequence>
<organism evidence="1 2">
    <name type="scientific">Corynebacterium mustelae</name>
    <dbReference type="NCBI Taxonomy" id="571915"/>
    <lineage>
        <taxon>Bacteria</taxon>
        <taxon>Bacillati</taxon>
        <taxon>Actinomycetota</taxon>
        <taxon>Actinomycetes</taxon>
        <taxon>Mycobacteriales</taxon>
        <taxon>Corynebacteriaceae</taxon>
        <taxon>Corynebacterium</taxon>
    </lineage>
</organism>
<name>A0A0G3GZR6_9CORY</name>
<gene>
    <name evidence="1" type="ORF">CMUST_11565</name>
</gene>
<dbReference type="KEGG" id="cmv:CMUST_11565"/>
<evidence type="ECO:0000313" key="2">
    <source>
        <dbReference type="Proteomes" id="UP000035199"/>
    </source>
</evidence>
<accession>A0A0G3GZR6</accession>